<dbReference type="InterPro" id="IPR033459">
    <property type="entry name" value="AveC-like"/>
</dbReference>
<reference evidence="3" key="1">
    <citation type="journal article" date="2014" name="Genome Announc.">
        <title>Draft Genome Sequence of Mycobacterium triplex DSM 44626.</title>
        <authorList>
            <person name="Sassi M."/>
            <person name="Croce O."/>
            <person name="Robert C."/>
            <person name="Raoult D."/>
            <person name="Drancourt M."/>
        </authorList>
    </citation>
    <scope>NUCLEOTIDE SEQUENCE [LARGE SCALE GENOMIC DNA]</scope>
    <source>
        <strain evidence="3">DSM 44626</strain>
    </source>
</reference>
<keyword evidence="2" id="KW-0472">Membrane</keyword>
<protein>
    <submittedName>
        <fullName evidence="3">Postpolyketide modification protein</fullName>
    </submittedName>
</protein>
<organism evidence="3">
    <name type="scientific">Mycobacterium triplex</name>
    <dbReference type="NCBI Taxonomy" id="47839"/>
    <lineage>
        <taxon>Bacteria</taxon>
        <taxon>Bacillati</taxon>
        <taxon>Actinomycetota</taxon>
        <taxon>Actinomycetes</taxon>
        <taxon>Mycobacteriales</taxon>
        <taxon>Mycobacteriaceae</taxon>
        <taxon>Mycobacterium</taxon>
        <taxon>Mycobacterium simiae complex</taxon>
    </lineage>
</organism>
<dbReference type="Pfam" id="PF17198">
    <property type="entry name" value="AveC_like"/>
    <property type="match status" value="1"/>
</dbReference>
<evidence type="ECO:0000256" key="1">
    <source>
        <dbReference type="SAM" id="MobiDB-lite"/>
    </source>
</evidence>
<dbReference type="RefSeq" id="WP_036471017.1">
    <property type="nucleotide sequence ID" value="NZ_HG964446.1"/>
</dbReference>
<feature type="transmembrane region" description="Helical" evidence="2">
    <location>
        <begin position="290"/>
        <end position="315"/>
    </location>
</feature>
<accession>A0A024K3Y1</accession>
<reference evidence="4 5" key="3">
    <citation type="submission" date="2016-01" db="EMBL/GenBank/DDBJ databases">
        <title>The new phylogeny of the genus Mycobacterium.</title>
        <authorList>
            <person name="Tarcisio F."/>
            <person name="Conor M."/>
            <person name="Antonella G."/>
            <person name="Elisabetta G."/>
            <person name="Giulia F.S."/>
            <person name="Sara T."/>
            <person name="Anna F."/>
            <person name="Clotilde B."/>
            <person name="Roberto B."/>
            <person name="Veronica D.S."/>
            <person name="Fabio R."/>
            <person name="Monica P."/>
            <person name="Olivier J."/>
            <person name="Enrico T."/>
            <person name="Nicola S."/>
        </authorList>
    </citation>
    <scope>NUCLEOTIDE SEQUENCE [LARGE SCALE GENOMIC DNA]</scope>
    <source>
        <strain evidence="4 5">DSM 44626</strain>
    </source>
</reference>
<keyword evidence="2" id="KW-1133">Transmembrane helix</keyword>
<feature type="compositionally biased region" description="Basic and acidic residues" evidence="1">
    <location>
        <begin position="357"/>
        <end position="369"/>
    </location>
</feature>
<dbReference type="AlphaFoldDB" id="A0A024K3Y1"/>
<feature type="transmembrane region" description="Helical" evidence="2">
    <location>
        <begin position="73"/>
        <end position="95"/>
    </location>
</feature>
<evidence type="ECO:0000256" key="2">
    <source>
        <dbReference type="SAM" id="Phobius"/>
    </source>
</evidence>
<feature type="region of interest" description="Disordered" evidence="1">
    <location>
        <begin position="347"/>
        <end position="369"/>
    </location>
</feature>
<evidence type="ECO:0000313" key="3">
    <source>
        <dbReference type="EMBL" id="CDO90287.1"/>
    </source>
</evidence>
<evidence type="ECO:0000313" key="4">
    <source>
        <dbReference type="EMBL" id="ORW99899.1"/>
    </source>
</evidence>
<name>A0A024K3Y1_9MYCO</name>
<dbReference type="Proteomes" id="UP000028880">
    <property type="component" value="Unassembled WGS sequence"/>
</dbReference>
<dbReference type="Proteomes" id="UP000193710">
    <property type="component" value="Unassembled WGS sequence"/>
</dbReference>
<dbReference type="eggNOG" id="ENOG502ZTAA">
    <property type="taxonomic scope" value="Bacteria"/>
</dbReference>
<feature type="transmembrane region" description="Helical" evidence="2">
    <location>
        <begin position="159"/>
        <end position="179"/>
    </location>
</feature>
<dbReference type="HOGENOM" id="CLU_062413_0_0_11"/>
<reference evidence="3" key="2">
    <citation type="submission" date="2014-04" db="EMBL/GenBank/DDBJ databases">
        <authorList>
            <person name="Urmite Genomes U."/>
        </authorList>
    </citation>
    <scope>NUCLEOTIDE SEQUENCE</scope>
    <source>
        <strain evidence="3">DSM 44626</strain>
    </source>
</reference>
<feature type="transmembrane region" description="Helical" evidence="2">
    <location>
        <begin position="32"/>
        <end position="53"/>
    </location>
</feature>
<sequence length="369" mass="42414">MLDERPFTAAKPTGVGVAGPDPVAAQRTWAKIWIVHGFLWLALIAYCWTMWIVSGDFTPNTLGRGLEPTWYVVLVRCVEVIFGIFITGWILWHFVIGPKLRTGRFSFDGLFFLAGWLMFFQEPWIDWTTYQFQYATTFVNFGSWLSHIPGWSSGNGQLIPVPMVYFTAYLWMCAMSGYAGSRYMTYQRRKDPSRSVFRLILQTYGVMIIGDFIVELIMTRTGLISYSSTIPWLTLFAGTDHQFPLYEPLSWPGTFIILSCLHFFRDDRGRSWPERGIDKLKFKREGTKTFARFCAIAGAAQLAILIAFNFPYWFYALHSGPMPQPHIERTWRNGGVCGPTTAFNCPDPKLPISRQSAPDRPELLPERRR</sequence>
<feature type="transmembrane region" description="Helical" evidence="2">
    <location>
        <begin position="107"/>
        <end position="125"/>
    </location>
</feature>
<dbReference type="STRING" id="47839.BN973_04680"/>
<evidence type="ECO:0000313" key="5">
    <source>
        <dbReference type="Proteomes" id="UP000193710"/>
    </source>
</evidence>
<keyword evidence="2" id="KW-0812">Transmembrane</keyword>
<dbReference type="EMBL" id="LQPY01000037">
    <property type="protein sequence ID" value="ORW99899.1"/>
    <property type="molecule type" value="Genomic_DNA"/>
</dbReference>
<gene>
    <name evidence="4" type="ORF">AWC29_26410</name>
    <name evidence="3" type="ORF">BN973_04680</name>
</gene>
<feature type="transmembrane region" description="Helical" evidence="2">
    <location>
        <begin position="199"/>
        <end position="218"/>
    </location>
</feature>
<dbReference type="OrthoDB" id="9066067at2"/>
<feature type="transmembrane region" description="Helical" evidence="2">
    <location>
        <begin position="249"/>
        <end position="265"/>
    </location>
</feature>
<proteinExistence type="predicted"/>
<dbReference type="EMBL" id="HG964446">
    <property type="protein sequence ID" value="CDO90287.1"/>
    <property type="molecule type" value="Genomic_DNA"/>
</dbReference>
<keyword evidence="5" id="KW-1185">Reference proteome</keyword>